<dbReference type="PANTHER" id="PTHR21349:SF0">
    <property type="entry name" value="LARGE RIBOSOMAL SUBUNIT PROTEIN BL21M"/>
    <property type="match status" value="1"/>
</dbReference>
<gene>
    <name evidence="4" type="ORF">SUNI508_08312</name>
</gene>
<feature type="region of interest" description="Disordered" evidence="3">
    <location>
        <begin position="28"/>
        <end position="55"/>
    </location>
</feature>
<dbReference type="PANTHER" id="PTHR21349">
    <property type="entry name" value="50S RIBOSOMAL PROTEIN L21"/>
    <property type="match status" value="1"/>
</dbReference>
<evidence type="ECO:0000256" key="1">
    <source>
        <dbReference type="ARBA" id="ARBA00008563"/>
    </source>
</evidence>
<name>A0ABR2UTX9_9PEZI</name>
<evidence type="ECO:0000313" key="5">
    <source>
        <dbReference type="Proteomes" id="UP001408356"/>
    </source>
</evidence>
<reference evidence="4 5" key="1">
    <citation type="journal article" date="2024" name="J. Plant Pathol.">
        <title>Sequence and assembly of the genome of Seiridium unicorne, isolate CBS 538.82, causal agent of cypress canker disease.</title>
        <authorList>
            <person name="Scali E."/>
            <person name="Rocca G.D."/>
            <person name="Danti R."/>
            <person name="Garbelotto M."/>
            <person name="Barberini S."/>
            <person name="Baroncelli R."/>
            <person name="Emiliani G."/>
        </authorList>
    </citation>
    <scope>NUCLEOTIDE SEQUENCE [LARGE SCALE GENOMIC DNA]</scope>
    <source>
        <strain evidence="4 5">BM-138-508</strain>
    </source>
</reference>
<dbReference type="EMBL" id="JARVKF010000393">
    <property type="protein sequence ID" value="KAK9418118.1"/>
    <property type="molecule type" value="Genomic_DNA"/>
</dbReference>
<dbReference type="Pfam" id="PF00829">
    <property type="entry name" value="Ribosomal_L21p"/>
    <property type="match status" value="1"/>
</dbReference>
<keyword evidence="5" id="KW-1185">Reference proteome</keyword>
<feature type="compositionally biased region" description="Polar residues" evidence="3">
    <location>
        <begin position="31"/>
        <end position="51"/>
    </location>
</feature>
<evidence type="ECO:0000256" key="3">
    <source>
        <dbReference type="SAM" id="MobiDB-lite"/>
    </source>
</evidence>
<dbReference type="InterPro" id="IPR036164">
    <property type="entry name" value="bL21-like_sf"/>
</dbReference>
<accession>A0ABR2UTX9</accession>
<feature type="compositionally biased region" description="Polar residues" evidence="3">
    <location>
        <begin position="92"/>
        <end position="101"/>
    </location>
</feature>
<dbReference type="SUPFAM" id="SSF141091">
    <property type="entry name" value="L21p-like"/>
    <property type="match status" value="1"/>
</dbReference>
<evidence type="ECO:0000313" key="4">
    <source>
        <dbReference type="EMBL" id="KAK9418118.1"/>
    </source>
</evidence>
<feature type="region of interest" description="Disordered" evidence="3">
    <location>
        <begin position="75"/>
        <end position="101"/>
    </location>
</feature>
<evidence type="ECO:0000256" key="2">
    <source>
        <dbReference type="ARBA" id="ARBA00044129"/>
    </source>
</evidence>
<proteinExistence type="inferred from homology"/>
<dbReference type="InterPro" id="IPR028909">
    <property type="entry name" value="bL21-like"/>
</dbReference>
<organism evidence="4 5">
    <name type="scientific">Seiridium unicorne</name>
    <dbReference type="NCBI Taxonomy" id="138068"/>
    <lineage>
        <taxon>Eukaryota</taxon>
        <taxon>Fungi</taxon>
        <taxon>Dikarya</taxon>
        <taxon>Ascomycota</taxon>
        <taxon>Pezizomycotina</taxon>
        <taxon>Sordariomycetes</taxon>
        <taxon>Xylariomycetidae</taxon>
        <taxon>Amphisphaeriales</taxon>
        <taxon>Sporocadaceae</taxon>
        <taxon>Seiridium</taxon>
    </lineage>
</organism>
<comment type="caution">
    <text evidence="4">The sequence shown here is derived from an EMBL/GenBank/DDBJ whole genome shotgun (WGS) entry which is preliminary data.</text>
</comment>
<sequence length="234" mass="26298">MSRSLLRSVLEIRTPLTRLPPSFLLPIQSRRPLSSTPNVRQDLEQQSTPNPVASDAIFKPAVDPAHAFVAEDGSLQPQKPHQSVPEPLYPKQPQTTGPLSPEAAQSINQLMPLLRTQPNHYITAHIWGRPYLVQAGDQIRLPFKMPGVLPGDVLRLDRASTLGSRDYTLQGAPFIDERLYECRATVTGTESEPLRIKVKTKRRQRRNKTVRSKHQYTILRITDLKLKGPEAIGL</sequence>
<dbReference type="Proteomes" id="UP001408356">
    <property type="component" value="Unassembled WGS sequence"/>
</dbReference>
<comment type="similarity">
    <text evidence="1">Belongs to the bacterial ribosomal protein bL21 family.</text>
</comment>
<protein>
    <recommendedName>
        <fullName evidence="2">Large ribosomal subunit protein bL21m</fullName>
    </recommendedName>
</protein>